<dbReference type="RefSeq" id="WP_163178787.1">
    <property type="nucleotide sequence ID" value="NZ_JAAIWM010000002.1"/>
</dbReference>
<proteinExistence type="predicted"/>
<organism evidence="2 3">
    <name type="scientific">Bacillus mesophilus</name>
    <dbReference type="NCBI Taxonomy" id="1808955"/>
    <lineage>
        <taxon>Bacteria</taxon>
        <taxon>Bacillati</taxon>
        <taxon>Bacillota</taxon>
        <taxon>Bacilli</taxon>
        <taxon>Bacillales</taxon>
        <taxon>Bacillaceae</taxon>
        <taxon>Bacillus</taxon>
    </lineage>
</organism>
<evidence type="ECO:0000313" key="3">
    <source>
        <dbReference type="Proteomes" id="UP000481043"/>
    </source>
</evidence>
<keyword evidence="1" id="KW-1133">Transmembrane helix</keyword>
<feature type="transmembrane region" description="Helical" evidence="1">
    <location>
        <begin position="115"/>
        <end position="137"/>
    </location>
</feature>
<name>A0A6M0Q4L7_9BACI</name>
<reference evidence="2 3" key="1">
    <citation type="submission" date="2020-02" db="EMBL/GenBank/DDBJ databases">
        <title>Bacillus aquiflavi sp. nov., isolated from yellow water of strong flavor Chinese baijiu in Yibin region of China.</title>
        <authorList>
            <person name="Xie J."/>
        </authorList>
    </citation>
    <scope>NUCLEOTIDE SEQUENCE [LARGE SCALE GENOMIC DNA]</scope>
    <source>
        <strain evidence="2 3">SA4</strain>
    </source>
</reference>
<dbReference type="InterPro" id="IPR020144">
    <property type="entry name" value="SpoVAB"/>
</dbReference>
<keyword evidence="1" id="KW-0812">Transmembrane</keyword>
<sequence length="140" mass="15070">MIIKYIFLIFIGLAGGLAVGAGLVAFLTVLGIIPRLTQLTKTTGYIQAYEWSIVLGAVTGGILSLRDHSFDVSGYWSIPIGLLAGLFIGMLAAALTEVLNVLPILTKRIGVFEKILALVMAIVLGKVFGSLFHWVYFVDL</sequence>
<evidence type="ECO:0000313" key="2">
    <source>
        <dbReference type="EMBL" id="NEY71326.1"/>
    </source>
</evidence>
<keyword evidence="1" id="KW-0472">Membrane</keyword>
<dbReference type="Proteomes" id="UP000481043">
    <property type="component" value="Unassembled WGS sequence"/>
</dbReference>
<dbReference type="EMBL" id="JAAIWM010000002">
    <property type="protein sequence ID" value="NEY71326.1"/>
    <property type="molecule type" value="Genomic_DNA"/>
</dbReference>
<keyword evidence="3" id="KW-1185">Reference proteome</keyword>
<evidence type="ECO:0000256" key="1">
    <source>
        <dbReference type="SAM" id="Phobius"/>
    </source>
</evidence>
<dbReference type="AlphaFoldDB" id="A0A6M0Q4L7"/>
<comment type="caution">
    <text evidence="2">The sequence shown here is derived from an EMBL/GenBank/DDBJ whole genome shotgun (WGS) entry which is preliminary data.</text>
</comment>
<protein>
    <submittedName>
        <fullName evidence="2">Stage V sporulation protein AB</fullName>
    </submittedName>
</protein>
<feature type="transmembrane region" description="Helical" evidence="1">
    <location>
        <begin position="45"/>
        <end position="63"/>
    </location>
</feature>
<feature type="transmembrane region" description="Helical" evidence="1">
    <location>
        <begin position="75"/>
        <end position="95"/>
    </location>
</feature>
<feature type="transmembrane region" description="Helical" evidence="1">
    <location>
        <begin position="6"/>
        <end position="33"/>
    </location>
</feature>
<accession>A0A6M0Q4L7</accession>
<gene>
    <name evidence="2" type="ORF">G4D63_06170</name>
</gene>
<dbReference type="Pfam" id="PF13782">
    <property type="entry name" value="SpoVAB"/>
    <property type="match status" value="1"/>
</dbReference>